<evidence type="ECO:0000256" key="5">
    <source>
        <dbReference type="ARBA" id="ARBA00022989"/>
    </source>
</evidence>
<evidence type="ECO:0000259" key="9">
    <source>
        <dbReference type="PROSITE" id="PS50850"/>
    </source>
</evidence>
<evidence type="ECO:0000256" key="7">
    <source>
        <dbReference type="ARBA" id="ARBA00044273"/>
    </source>
</evidence>
<feature type="transmembrane region" description="Helical" evidence="8">
    <location>
        <begin position="372"/>
        <end position="394"/>
    </location>
</feature>
<reference evidence="10 11" key="1">
    <citation type="submission" date="2020-08" db="EMBL/GenBank/DDBJ databases">
        <title>Sequencing the genomes of 1000 actinobacteria strains.</title>
        <authorList>
            <person name="Klenk H.-P."/>
        </authorList>
    </citation>
    <scope>NUCLEOTIDE SEQUENCE [LARGE SCALE GENOMIC DNA]</scope>
    <source>
        <strain evidence="10 11">DSM 45084</strain>
    </source>
</reference>
<feature type="transmembrane region" description="Helical" evidence="8">
    <location>
        <begin position="311"/>
        <end position="333"/>
    </location>
</feature>
<feature type="transmembrane region" description="Helical" evidence="8">
    <location>
        <begin position="178"/>
        <end position="196"/>
    </location>
</feature>
<dbReference type="SUPFAM" id="SSF103473">
    <property type="entry name" value="MFS general substrate transporter"/>
    <property type="match status" value="1"/>
</dbReference>
<dbReference type="InterPro" id="IPR036259">
    <property type="entry name" value="MFS_trans_sf"/>
</dbReference>
<dbReference type="PROSITE" id="PS00216">
    <property type="entry name" value="SUGAR_TRANSPORT_1"/>
    <property type="match status" value="1"/>
</dbReference>
<comment type="caution">
    <text evidence="10">The sequence shown here is derived from an EMBL/GenBank/DDBJ whole genome shotgun (WGS) entry which is preliminary data.</text>
</comment>
<evidence type="ECO:0000256" key="6">
    <source>
        <dbReference type="ARBA" id="ARBA00023136"/>
    </source>
</evidence>
<keyword evidence="6 8" id="KW-0472">Membrane</keyword>
<evidence type="ECO:0000256" key="1">
    <source>
        <dbReference type="ARBA" id="ARBA00004429"/>
    </source>
</evidence>
<proteinExistence type="predicted"/>
<keyword evidence="11" id="KW-1185">Reference proteome</keyword>
<evidence type="ECO:0000256" key="8">
    <source>
        <dbReference type="SAM" id="Phobius"/>
    </source>
</evidence>
<feature type="transmembrane region" description="Helical" evidence="8">
    <location>
        <begin position="147"/>
        <end position="166"/>
    </location>
</feature>
<keyword evidence="2" id="KW-0813">Transport</keyword>
<evidence type="ECO:0000313" key="11">
    <source>
        <dbReference type="Proteomes" id="UP000542674"/>
    </source>
</evidence>
<dbReference type="Pfam" id="PF07690">
    <property type="entry name" value="MFS_1"/>
    <property type="match status" value="1"/>
</dbReference>
<keyword evidence="5 8" id="KW-1133">Transmembrane helix</keyword>
<evidence type="ECO:0000256" key="3">
    <source>
        <dbReference type="ARBA" id="ARBA00022519"/>
    </source>
</evidence>
<dbReference type="Gene3D" id="1.20.1250.20">
    <property type="entry name" value="MFS general substrate transporter like domains"/>
    <property type="match status" value="1"/>
</dbReference>
<dbReference type="GO" id="GO:0022857">
    <property type="term" value="F:transmembrane transporter activity"/>
    <property type="evidence" value="ECO:0007669"/>
    <property type="project" value="InterPro"/>
</dbReference>
<dbReference type="InterPro" id="IPR020846">
    <property type="entry name" value="MFS_dom"/>
</dbReference>
<feature type="transmembrane region" description="Helical" evidence="8">
    <location>
        <begin position="238"/>
        <end position="256"/>
    </location>
</feature>
<protein>
    <recommendedName>
        <fullName evidence="7">MFS-type drug efflux transporter P55</fullName>
    </recommendedName>
</protein>
<feature type="domain" description="Major facilitator superfamily (MFS) profile" evidence="9">
    <location>
        <begin position="7"/>
        <end position="494"/>
    </location>
</feature>
<name>A0A7W7T7Z6_9PSEU</name>
<accession>A0A7W7T7Z6</accession>
<keyword evidence="3" id="KW-0997">Cell inner membrane</keyword>
<evidence type="ECO:0000313" key="10">
    <source>
        <dbReference type="EMBL" id="MBB4968243.1"/>
    </source>
</evidence>
<organism evidence="10 11">
    <name type="scientific">Saccharothrix violaceirubra</name>
    <dbReference type="NCBI Taxonomy" id="413306"/>
    <lineage>
        <taxon>Bacteria</taxon>
        <taxon>Bacillati</taxon>
        <taxon>Actinomycetota</taxon>
        <taxon>Actinomycetes</taxon>
        <taxon>Pseudonocardiales</taxon>
        <taxon>Pseudonocardiaceae</taxon>
        <taxon>Saccharothrix</taxon>
    </lineage>
</organism>
<feature type="transmembrane region" description="Helical" evidence="8">
    <location>
        <begin position="471"/>
        <end position="489"/>
    </location>
</feature>
<dbReference type="InterPro" id="IPR005829">
    <property type="entry name" value="Sugar_transporter_CS"/>
</dbReference>
<dbReference type="RefSeq" id="WP_184673619.1">
    <property type="nucleotide sequence ID" value="NZ_BAABAI010000028.1"/>
</dbReference>
<dbReference type="InterPro" id="IPR011701">
    <property type="entry name" value="MFS"/>
</dbReference>
<dbReference type="PANTHER" id="PTHR23501">
    <property type="entry name" value="MAJOR FACILITATOR SUPERFAMILY"/>
    <property type="match status" value="1"/>
</dbReference>
<evidence type="ECO:0000256" key="4">
    <source>
        <dbReference type="ARBA" id="ARBA00022692"/>
    </source>
</evidence>
<feature type="transmembrane region" description="Helical" evidence="8">
    <location>
        <begin position="106"/>
        <end position="126"/>
    </location>
</feature>
<dbReference type="Proteomes" id="UP000542674">
    <property type="component" value="Unassembled WGS sequence"/>
</dbReference>
<evidence type="ECO:0000256" key="2">
    <source>
        <dbReference type="ARBA" id="ARBA00022448"/>
    </source>
</evidence>
<comment type="subcellular location">
    <subcellularLocation>
        <location evidence="1">Cell inner membrane</location>
        <topology evidence="1">Multi-pass membrane protein</topology>
    </subcellularLocation>
</comment>
<keyword evidence="4 8" id="KW-0812">Transmembrane</keyword>
<feature type="transmembrane region" description="Helical" evidence="8">
    <location>
        <begin position="46"/>
        <end position="64"/>
    </location>
</feature>
<dbReference type="GO" id="GO:0005886">
    <property type="term" value="C:plasma membrane"/>
    <property type="evidence" value="ECO:0007669"/>
    <property type="project" value="UniProtKB-SubCell"/>
</dbReference>
<gene>
    <name evidence="10" type="ORF">F4559_005602</name>
</gene>
<feature type="transmembrane region" description="Helical" evidence="8">
    <location>
        <begin position="76"/>
        <end position="94"/>
    </location>
</feature>
<feature type="transmembrane region" description="Helical" evidence="8">
    <location>
        <begin position="401"/>
        <end position="426"/>
    </location>
</feature>
<feature type="transmembrane region" description="Helical" evidence="8">
    <location>
        <begin position="340"/>
        <end position="360"/>
    </location>
</feature>
<dbReference type="Gene3D" id="1.20.1720.10">
    <property type="entry name" value="Multidrug resistance protein D"/>
    <property type="match status" value="1"/>
</dbReference>
<dbReference type="PANTHER" id="PTHR23501:SF191">
    <property type="entry name" value="VACUOLAR BASIC AMINO ACID TRANSPORTER 4"/>
    <property type="match status" value="1"/>
</dbReference>
<dbReference type="PROSITE" id="PS50850">
    <property type="entry name" value="MFS"/>
    <property type="match status" value="1"/>
</dbReference>
<sequence length="501" mass="52029">MRSRRLAVGAGAGAVLLGALDAYVVVGVLIDMVRDLGIPVNHLERATPVVTGYLLGYVAGMPLLGRLSDRFGRRVVLHVGLLGFALGSVVTALAPGLEVLVVGRVVQGLAGGALLPVTMALVADLWEERRRAAALGVVGAAQELGSVLGTLYGVGVAGLFNAWAFFSALEPQSWRWVFWVNLPLALIASVVVQVSVPGGGGRRVRLDLVGGGLLAASLALLVVGLYNPDPEHSVLPSWGPYVLLAGVAVFGAFLWWERRASVRLLDPVGVAFRPFVACLAVSFAAGAALLVTLVDVELFAQTVLLESAGDAVLVLARFLIALPVGAVLGGWVASRVGDRWPAVVGLLVACGAYVLIARWPADVASGVVDRDLAIAGFGLGLVIAPVSAAVLRVVPAAEHGVASAFVVVARMTGMLVGVAGVTAWGLHRFRELTAGLATPLPFGVAEAEFKAQVEVYRRQLTEALLTEYHEMFLITAGICLVGAVLALGLPGRSRESSTQAP</sequence>
<feature type="transmembrane region" description="Helical" evidence="8">
    <location>
        <begin position="208"/>
        <end position="226"/>
    </location>
</feature>
<dbReference type="CDD" id="cd17321">
    <property type="entry name" value="MFS_MMR_MDR_like"/>
    <property type="match status" value="1"/>
</dbReference>
<keyword evidence="3" id="KW-1003">Cell membrane</keyword>
<dbReference type="AlphaFoldDB" id="A0A7W7T7Z6"/>
<feature type="transmembrane region" description="Helical" evidence="8">
    <location>
        <begin position="268"/>
        <end position="291"/>
    </location>
</feature>
<dbReference type="EMBL" id="JACHJS010000001">
    <property type="protein sequence ID" value="MBB4968243.1"/>
    <property type="molecule type" value="Genomic_DNA"/>
</dbReference>